<evidence type="ECO:0000313" key="9">
    <source>
        <dbReference type="EMBL" id="KAK6185884.1"/>
    </source>
</evidence>
<dbReference type="InterPro" id="IPR001356">
    <property type="entry name" value="HD"/>
</dbReference>
<dbReference type="PROSITE" id="PS00027">
    <property type="entry name" value="HOMEOBOX_1"/>
    <property type="match status" value="1"/>
</dbReference>
<protein>
    <recommendedName>
        <fullName evidence="8">Homeobox domain-containing protein</fullName>
    </recommendedName>
</protein>
<feature type="compositionally biased region" description="Basic and acidic residues" evidence="7">
    <location>
        <begin position="219"/>
        <end position="228"/>
    </location>
</feature>
<dbReference type="Pfam" id="PF05920">
    <property type="entry name" value="Homeobox_KN"/>
    <property type="match status" value="1"/>
</dbReference>
<sequence>MPNNTSTTMSNTCCENGRTIGTNPHTGQSVCSCQYTPSLLSYPRVPGLGDPVYPTSAYASQGYMPLGADPSAFYPPLNGHYDLKDAGESWRGINQSAPCYPYDTPMSTFPYTNAYGTVDLNSASRRKNATRENTTTLKAWLYEHKKNPYPTKGEKIMLAIITKMTLTQVSTWFANARRRLKKENKMTWSPRNRSGEDNDDDDDDGEKSKADSDDDDREKEESIKEECKSPVGTPSYAVTPPDPVHHASLFQEDPIKHVNDGLPCNVGPHNAASSSGLGGTTLGASPLGGLRNHRVVPSPLDSKRPDSLCSNSNDSGLSDVNCNFNDVNNLENGLRPKIWSLAHVATSKAGFMPPMGRAMPPNESVEMKPLSNQLWSDMGATNSRNAYSGMSSCSLNNGGMMRSDSSAFTPNINPLTSPNVNPLANNINPYTQLYCPPRVSLD</sequence>
<dbReference type="GO" id="GO:0000981">
    <property type="term" value="F:DNA-binding transcription factor activity, RNA polymerase II-specific"/>
    <property type="evidence" value="ECO:0007669"/>
    <property type="project" value="InterPro"/>
</dbReference>
<organism evidence="9 10">
    <name type="scientific">Patella caerulea</name>
    <name type="common">Rayed Mediterranean limpet</name>
    <dbReference type="NCBI Taxonomy" id="87958"/>
    <lineage>
        <taxon>Eukaryota</taxon>
        <taxon>Metazoa</taxon>
        <taxon>Spiralia</taxon>
        <taxon>Lophotrochozoa</taxon>
        <taxon>Mollusca</taxon>
        <taxon>Gastropoda</taxon>
        <taxon>Patellogastropoda</taxon>
        <taxon>Patelloidea</taxon>
        <taxon>Patellidae</taxon>
        <taxon>Patella</taxon>
    </lineage>
</organism>
<dbReference type="EMBL" id="JAZGQO010000006">
    <property type="protein sequence ID" value="KAK6185884.1"/>
    <property type="molecule type" value="Genomic_DNA"/>
</dbReference>
<dbReference type="Proteomes" id="UP001347796">
    <property type="component" value="Unassembled WGS sequence"/>
</dbReference>
<feature type="region of interest" description="Disordered" evidence="7">
    <location>
        <begin position="269"/>
        <end position="312"/>
    </location>
</feature>
<dbReference type="SMART" id="SM00389">
    <property type="entry name" value="HOX"/>
    <property type="match status" value="1"/>
</dbReference>
<evidence type="ECO:0000256" key="3">
    <source>
        <dbReference type="ARBA" id="ARBA00023125"/>
    </source>
</evidence>
<dbReference type="Gene3D" id="1.10.10.60">
    <property type="entry name" value="Homeodomain-like"/>
    <property type="match status" value="1"/>
</dbReference>
<comment type="similarity">
    <text evidence="2">Belongs to the TALE/IRO homeobox family.</text>
</comment>
<keyword evidence="4 6" id="KW-0371">Homeobox</keyword>
<comment type="subcellular location">
    <subcellularLocation>
        <location evidence="1 6">Nucleus</location>
    </subcellularLocation>
</comment>
<dbReference type="PANTHER" id="PTHR11211">
    <property type="entry name" value="IROQUOIS-CLASS HOMEODOMAIN PROTEIN IRX"/>
    <property type="match status" value="1"/>
</dbReference>
<accession>A0AAN8K7A8</accession>
<gene>
    <name evidence="9" type="ORF">SNE40_008023</name>
</gene>
<evidence type="ECO:0000256" key="4">
    <source>
        <dbReference type="ARBA" id="ARBA00023155"/>
    </source>
</evidence>
<dbReference type="GO" id="GO:0005634">
    <property type="term" value="C:nucleus"/>
    <property type="evidence" value="ECO:0007669"/>
    <property type="project" value="UniProtKB-SubCell"/>
</dbReference>
<reference evidence="9 10" key="1">
    <citation type="submission" date="2024-01" db="EMBL/GenBank/DDBJ databases">
        <title>The genome of the rayed Mediterranean limpet Patella caerulea (Linnaeus, 1758).</title>
        <authorList>
            <person name="Anh-Thu Weber A."/>
            <person name="Halstead-Nussloch G."/>
        </authorList>
    </citation>
    <scope>NUCLEOTIDE SEQUENCE [LARGE SCALE GENOMIC DNA]</scope>
    <source>
        <strain evidence="9">AATW-2023a</strain>
        <tissue evidence="9">Whole specimen</tissue>
    </source>
</reference>
<dbReference type="InterPro" id="IPR008422">
    <property type="entry name" value="KN_HD"/>
</dbReference>
<dbReference type="GO" id="GO:0000978">
    <property type="term" value="F:RNA polymerase II cis-regulatory region sequence-specific DNA binding"/>
    <property type="evidence" value="ECO:0007669"/>
    <property type="project" value="TreeGrafter"/>
</dbReference>
<evidence type="ECO:0000256" key="7">
    <source>
        <dbReference type="SAM" id="MobiDB-lite"/>
    </source>
</evidence>
<evidence type="ECO:0000256" key="6">
    <source>
        <dbReference type="PROSITE-ProRule" id="PRU00108"/>
    </source>
</evidence>
<keyword evidence="3 6" id="KW-0238">DNA-binding</keyword>
<evidence type="ECO:0000256" key="2">
    <source>
        <dbReference type="ARBA" id="ARBA00008446"/>
    </source>
</evidence>
<keyword evidence="10" id="KW-1185">Reference proteome</keyword>
<dbReference type="AlphaFoldDB" id="A0AAN8K7A8"/>
<evidence type="ECO:0000256" key="5">
    <source>
        <dbReference type="ARBA" id="ARBA00023242"/>
    </source>
</evidence>
<dbReference type="CDD" id="cd00086">
    <property type="entry name" value="homeodomain"/>
    <property type="match status" value="1"/>
</dbReference>
<dbReference type="PANTHER" id="PTHR11211:SF40">
    <property type="entry name" value="MIRROR, ISOFORM C"/>
    <property type="match status" value="1"/>
</dbReference>
<feature type="region of interest" description="Disordered" evidence="7">
    <location>
        <begin position="184"/>
        <end position="245"/>
    </location>
</feature>
<name>A0AAN8K7A8_PATCE</name>
<proteinExistence type="inferred from homology"/>
<dbReference type="SUPFAM" id="SSF46689">
    <property type="entry name" value="Homeodomain-like"/>
    <property type="match status" value="1"/>
</dbReference>
<dbReference type="InterPro" id="IPR009057">
    <property type="entry name" value="Homeodomain-like_sf"/>
</dbReference>
<dbReference type="GO" id="GO:0048468">
    <property type="term" value="P:cell development"/>
    <property type="evidence" value="ECO:0007669"/>
    <property type="project" value="TreeGrafter"/>
</dbReference>
<evidence type="ECO:0000256" key="1">
    <source>
        <dbReference type="ARBA" id="ARBA00004123"/>
    </source>
</evidence>
<dbReference type="FunFam" id="1.10.10.60:FF:000003">
    <property type="entry name" value="Iroquois-class homeobox protein IRX"/>
    <property type="match status" value="1"/>
</dbReference>
<keyword evidence="5 6" id="KW-0539">Nucleus</keyword>
<feature type="domain" description="Homeobox" evidence="8">
    <location>
        <begin position="120"/>
        <end position="183"/>
    </location>
</feature>
<dbReference type="InterPro" id="IPR017970">
    <property type="entry name" value="Homeobox_CS"/>
</dbReference>
<feature type="DNA-binding region" description="Homeobox" evidence="6">
    <location>
        <begin position="122"/>
        <end position="184"/>
    </location>
</feature>
<comment type="caution">
    <text evidence="9">The sequence shown here is derived from an EMBL/GenBank/DDBJ whole genome shotgun (WGS) entry which is preliminary data.</text>
</comment>
<dbReference type="GO" id="GO:0030182">
    <property type="term" value="P:neuron differentiation"/>
    <property type="evidence" value="ECO:0007669"/>
    <property type="project" value="TreeGrafter"/>
</dbReference>
<evidence type="ECO:0000313" key="10">
    <source>
        <dbReference type="Proteomes" id="UP001347796"/>
    </source>
</evidence>
<dbReference type="PROSITE" id="PS50071">
    <property type="entry name" value="HOMEOBOX_2"/>
    <property type="match status" value="1"/>
</dbReference>
<evidence type="ECO:0000259" key="8">
    <source>
        <dbReference type="PROSITE" id="PS50071"/>
    </source>
</evidence>